<protein>
    <submittedName>
        <fullName evidence="1">Uncharacterized protein</fullName>
    </submittedName>
</protein>
<reference evidence="1 2" key="1">
    <citation type="submission" date="2018-06" db="EMBL/GenBank/DDBJ databases">
        <title>Genome analysis of cellulolytic fungus Trichoderma lentiforme CFAM-422.</title>
        <authorList>
            <person name="Steindorff A.S."/>
            <person name="Formighieri E.F."/>
            <person name="Midorikawa G.E.O."/>
            <person name="Tamietti M.S."/>
            <person name="Ramos E.Z."/>
            <person name="Silva A.S."/>
            <person name="Bon E.P.S."/>
            <person name="Mendes T.D."/>
            <person name="Damaso M.C.T."/>
            <person name="Favaro L.C.L."/>
        </authorList>
    </citation>
    <scope>NUCLEOTIDE SEQUENCE [LARGE SCALE GENOMIC DNA]</scope>
    <source>
        <strain evidence="1 2">CFAM-422</strain>
    </source>
</reference>
<sequence>MSGWSRPPLRLCLTTDTTLYKLNRNASNIRNTTAKAIRKMHAPAYCPVVLGVKADDQRGVLVEVKNAMIMDSMFIVMLDDCMSIGSAVEEGMAMAEVAPIGMSIDGDAESMVVIVVVSRRVPRYDEGEHKLVE</sequence>
<gene>
    <name evidence="1" type="ORF">CFAM422_005078</name>
</gene>
<dbReference type="Proteomes" id="UP000801864">
    <property type="component" value="Unassembled WGS sequence"/>
</dbReference>
<evidence type="ECO:0000313" key="1">
    <source>
        <dbReference type="EMBL" id="KAF3072988.1"/>
    </source>
</evidence>
<organism evidence="1 2">
    <name type="scientific">Trichoderma lentiforme</name>
    <dbReference type="NCBI Taxonomy" id="1567552"/>
    <lineage>
        <taxon>Eukaryota</taxon>
        <taxon>Fungi</taxon>
        <taxon>Dikarya</taxon>
        <taxon>Ascomycota</taxon>
        <taxon>Pezizomycotina</taxon>
        <taxon>Sordariomycetes</taxon>
        <taxon>Hypocreomycetidae</taxon>
        <taxon>Hypocreales</taxon>
        <taxon>Hypocreaceae</taxon>
        <taxon>Trichoderma</taxon>
    </lineage>
</organism>
<dbReference type="EMBL" id="QLNT01000007">
    <property type="protein sequence ID" value="KAF3072988.1"/>
    <property type="molecule type" value="Genomic_DNA"/>
</dbReference>
<dbReference type="AlphaFoldDB" id="A0A9P4XI18"/>
<keyword evidence="2" id="KW-1185">Reference proteome</keyword>
<evidence type="ECO:0000313" key="2">
    <source>
        <dbReference type="Proteomes" id="UP000801864"/>
    </source>
</evidence>
<comment type="caution">
    <text evidence="1">The sequence shown here is derived from an EMBL/GenBank/DDBJ whole genome shotgun (WGS) entry which is preliminary data.</text>
</comment>
<proteinExistence type="predicted"/>
<accession>A0A9P4XI18</accession>
<name>A0A9P4XI18_9HYPO</name>